<evidence type="ECO:0000256" key="2">
    <source>
        <dbReference type="ARBA" id="ARBA00000909"/>
    </source>
</evidence>
<evidence type="ECO:0000256" key="14">
    <source>
        <dbReference type="ARBA" id="ARBA00025153"/>
    </source>
</evidence>
<evidence type="ECO:0000256" key="4">
    <source>
        <dbReference type="ARBA" id="ARBA00009524"/>
    </source>
</evidence>
<sequence length="488" mass="52621">MKKLYFPSQIYDFEKSLFASGIDELGLMKDAANAAAQWIISNLKQESFIILVGPGNNGGDGIYIGKYLIDHGYKVYFLKVLQEKTKSNLTMAAEKDIENHLIALVDLDDFNKHETVIVDAMLGIGGRETISNEIKSVNKIANTFEHKIAIDAPTGLNVSSGKASEETFLATNTLTFFGYKIGQIIDPGKNFTGKMVLLKLNKNIDDEMTEAANLFSFEDVKDLLPKRKFDSHKGMFGKIAILAGDAGYEGAGILASAGALSVGAGLVRLLSQKNAVTPALSYLPELMVSGSDNPQDFKDDIKSAEVIVCGPGFKDSYWSEQLLYMAIESAKENNQTLIMDAGALRLLCNKPFQDTDLPSKLILTPHPGEAAALLNLSTEEIQENRLSASTNLATKFKASIVLKGHQTVISSNTNYICDEGSPALSIPGSGDILAGIIAGLIGNKLDSLSAIKLGVAVHGRSGTEYSKNFGDRGLDAKTLIELIKKNIN</sequence>
<evidence type="ECO:0000259" key="19">
    <source>
        <dbReference type="PROSITE" id="PS51383"/>
    </source>
</evidence>
<evidence type="ECO:0000256" key="12">
    <source>
        <dbReference type="ARBA" id="ARBA00023239"/>
    </source>
</evidence>
<evidence type="ECO:0000313" key="22">
    <source>
        <dbReference type="Proteomes" id="UP000253307"/>
    </source>
</evidence>
<dbReference type="AlphaFoldDB" id="A0A368BYB8"/>
<name>A0A368BYB8_9GAMM</name>
<comment type="catalytic activity">
    <reaction evidence="15 17 18">
        <text>(6S)-NADHX + ADP = AMP + phosphate + NADH + H(+)</text>
        <dbReference type="Rhea" id="RHEA:32223"/>
        <dbReference type="ChEBI" id="CHEBI:15378"/>
        <dbReference type="ChEBI" id="CHEBI:43474"/>
        <dbReference type="ChEBI" id="CHEBI:57945"/>
        <dbReference type="ChEBI" id="CHEBI:64074"/>
        <dbReference type="ChEBI" id="CHEBI:456215"/>
        <dbReference type="ChEBI" id="CHEBI:456216"/>
        <dbReference type="EC" id="4.2.1.136"/>
    </reaction>
</comment>
<reference evidence="21 22" key="1">
    <citation type="journal article" date="2018" name="Microbiome">
        <title>Fine metagenomic profile of the Mediterranean stratified and mixed water columns revealed by assembly and recruitment.</title>
        <authorList>
            <person name="Haro-Moreno J.M."/>
            <person name="Lopez-Perez M."/>
            <person name="De La Torre J.R."/>
            <person name="Picazo A."/>
            <person name="Camacho A."/>
            <person name="Rodriguez-Valera F."/>
        </authorList>
    </citation>
    <scope>NUCLEOTIDE SEQUENCE [LARGE SCALE GENOMIC DNA]</scope>
    <source>
        <strain evidence="21">MED-G82</strain>
    </source>
</reference>
<dbReference type="EMBL" id="QOPE01000007">
    <property type="protein sequence ID" value="RCL42085.1"/>
    <property type="molecule type" value="Genomic_DNA"/>
</dbReference>
<comment type="catalytic activity">
    <reaction evidence="2 18">
        <text>(6R)-NADPHX = (6S)-NADPHX</text>
        <dbReference type="Rhea" id="RHEA:32227"/>
        <dbReference type="ChEBI" id="CHEBI:64076"/>
        <dbReference type="ChEBI" id="CHEBI:64077"/>
        <dbReference type="EC" id="5.1.99.6"/>
    </reaction>
</comment>
<comment type="catalytic activity">
    <reaction evidence="1 18">
        <text>(6R)-NADHX = (6S)-NADHX</text>
        <dbReference type="Rhea" id="RHEA:32215"/>
        <dbReference type="ChEBI" id="CHEBI:64074"/>
        <dbReference type="ChEBI" id="CHEBI:64075"/>
        <dbReference type="EC" id="5.1.99.6"/>
    </reaction>
</comment>
<gene>
    <name evidence="17" type="primary">nnrD</name>
    <name evidence="21" type="ORF">DBW96_01545</name>
</gene>
<dbReference type="EC" id="4.2.1.136" evidence="17"/>
<feature type="domain" description="YjeF C-terminal" evidence="19">
    <location>
        <begin position="216"/>
        <end position="488"/>
    </location>
</feature>
<comment type="caution">
    <text evidence="21">The sequence shown here is derived from an EMBL/GenBank/DDBJ whole genome shotgun (WGS) entry which is preliminary data.</text>
</comment>
<accession>A0A368BYB8</accession>
<proteinExistence type="inferred from homology"/>
<dbReference type="NCBIfam" id="TIGR00197">
    <property type="entry name" value="yjeF_nterm"/>
    <property type="match status" value="1"/>
</dbReference>
<evidence type="ECO:0000256" key="16">
    <source>
        <dbReference type="ARBA" id="ARBA00049209"/>
    </source>
</evidence>
<keyword evidence="9 18" id="KW-0630">Potassium</keyword>
<protein>
    <recommendedName>
        <fullName evidence="17">ADP-dependent (S)-NAD(P)H-hydrate dehydratase</fullName>
        <ecNumber evidence="17">4.2.1.136</ecNumber>
    </recommendedName>
    <alternativeName>
        <fullName evidence="17">ADP-dependent NAD(P)HX dehydratase</fullName>
    </alternativeName>
</protein>
<evidence type="ECO:0000256" key="3">
    <source>
        <dbReference type="ARBA" id="ARBA00006001"/>
    </source>
</evidence>
<keyword evidence="7 17" id="KW-0067">ATP-binding</keyword>
<evidence type="ECO:0000256" key="5">
    <source>
        <dbReference type="ARBA" id="ARBA00022723"/>
    </source>
</evidence>
<evidence type="ECO:0000256" key="11">
    <source>
        <dbReference type="ARBA" id="ARBA00023235"/>
    </source>
</evidence>
<dbReference type="InterPro" id="IPR036652">
    <property type="entry name" value="YjeF_N_dom_sf"/>
</dbReference>
<keyword evidence="6 17" id="KW-0547">Nucleotide-binding</keyword>
<comment type="cofactor">
    <cofactor evidence="18">
        <name>K(+)</name>
        <dbReference type="ChEBI" id="CHEBI:29103"/>
    </cofactor>
    <text evidence="18">Binds 1 potassium ion per subunit.</text>
</comment>
<dbReference type="PROSITE" id="PS51383">
    <property type="entry name" value="YJEF_C_3"/>
    <property type="match status" value="1"/>
</dbReference>
<feature type="binding site" evidence="17">
    <location>
        <position position="251"/>
    </location>
    <ligand>
        <name>(6S)-NADPHX</name>
        <dbReference type="ChEBI" id="CHEBI:64076"/>
    </ligand>
</feature>
<feature type="binding site" evidence="17">
    <location>
        <position position="366"/>
    </location>
    <ligand>
        <name>(6S)-NADPHX</name>
        <dbReference type="ChEBI" id="CHEBI:64076"/>
    </ligand>
</feature>
<keyword evidence="13" id="KW-0511">Multifunctional enzyme</keyword>
<evidence type="ECO:0000256" key="15">
    <source>
        <dbReference type="ARBA" id="ARBA00048238"/>
    </source>
</evidence>
<organism evidence="21 22">
    <name type="scientific">SAR86 cluster bacterium</name>
    <dbReference type="NCBI Taxonomy" id="2030880"/>
    <lineage>
        <taxon>Bacteria</taxon>
        <taxon>Pseudomonadati</taxon>
        <taxon>Pseudomonadota</taxon>
        <taxon>Gammaproteobacteria</taxon>
        <taxon>SAR86 cluster</taxon>
    </lineage>
</organism>
<feature type="binding site" evidence="17">
    <location>
        <position position="430"/>
    </location>
    <ligand>
        <name>AMP</name>
        <dbReference type="ChEBI" id="CHEBI:456215"/>
    </ligand>
</feature>
<feature type="binding site" evidence="17">
    <location>
        <begin position="403"/>
        <end position="407"/>
    </location>
    <ligand>
        <name>AMP</name>
        <dbReference type="ChEBI" id="CHEBI:456215"/>
    </ligand>
</feature>
<comment type="function">
    <text evidence="17">Catalyzes the dehydration of the S-form of NAD(P)HX at the expense of ADP, which is converted to AMP. Together with NAD(P)HX epimerase, which catalyzes the epimerization of the S- and R-forms, the enzyme allows the repair of both epimers of NAD(P)HX, a damaged form of NAD(P)H that is a result of enzymatic or heat-dependent hydration.</text>
</comment>
<evidence type="ECO:0000256" key="18">
    <source>
        <dbReference type="PIRNR" id="PIRNR017184"/>
    </source>
</evidence>
<dbReference type="InterPro" id="IPR029056">
    <property type="entry name" value="Ribokinase-like"/>
</dbReference>
<keyword evidence="5 18" id="KW-0479">Metal-binding</keyword>
<dbReference type="Pfam" id="PF03853">
    <property type="entry name" value="YjeF_N"/>
    <property type="match status" value="1"/>
</dbReference>
<dbReference type="GO" id="GO:0046496">
    <property type="term" value="P:nicotinamide nucleotide metabolic process"/>
    <property type="evidence" value="ECO:0007669"/>
    <property type="project" value="UniProtKB-UniRule"/>
</dbReference>
<dbReference type="Pfam" id="PF01256">
    <property type="entry name" value="Carb_kinase"/>
    <property type="match status" value="1"/>
</dbReference>
<feature type="binding site" evidence="17">
    <location>
        <position position="312"/>
    </location>
    <ligand>
        <name>(6S)-NADPHX</name>
        <dbReference type="ChEBI" id="CHEBI:64076"/>
    </ligand>
</feature>
<keyword evidence="8 17" id="KW-0521">NADP</keyword>
<evidence type="ECO:0000256" key="10">
    <source>
        <dbReference type="ARBA" id="ARBA00023027"/>
    </source>
</evidence>
<dbReference type="GO" id="GO:0110051">
    <property type="term" value="P:metabolite repair"/>
    <property type="evidence" value="ECO:0007669"/>
    <property type="project" value="TreeGrafter"/>
</dbReference>
<comment type="function">
    <text evidence="14 18">Bifunctional enzyme that catalyzes the epimerization of the S- and R-forms of NAD(P)HX and the dehydration of the S-form of NAD(P)HX at the expense of ADP, which is converted to AMP. This allows the repair of both epimers of NAD(P)HX, a damaged form of NAD(P)H that is a result of enzymatic or heat-dependent hydration.</text>
</comment>
<keyword evidence="12 17" id="KW-0456">Lyase</keyword>
<dbReference type="GO" id="GO:0005524">
    <property type="term" value="F:ATP binding"/>
    <property type="evidence" value="ECO:0007669"/>
    <property type="project" value="UniProtKB-UniRule"/>
</dbReference>
<dbReference type="PANTHER" id="PTHR12592:SF0">
    <property type="entry name" value="ATP-DEPENDENT (S)-NAD(P)H-HYDRATE DEHYDRATASE"/>
    <property type="match status" value="1"/>
</dbReference>
<feature type="domain" description="YjeF N-terminal" evidence="20">
    <location>
        <begin position="10"/>
        <end position="208"/>
    </location>
</feature>
<evidence type="ECO:0000256" key="1">
    <source>
        <dbReference type="ARBA" id="ARBA00000013"/>
    </source>
</evidence>
<evidence type="ECO:0000256" key="9">
    <source>
        <dbReference type="ARBA" id="ARBA00022958"/>
    </source>
</evidence>
<dbReference type="NCBIfam" id="TIGR00196">
    <property type="entry name" value="yjeF_cterm"/>
    <property type="match status" value="1"/>
</dbReference>
<dbReference type="GO" id="GO:0046872">
    <property type="term" value="F:metal ion binding"/>
    <property type="evidence" value="ECO:0007669"/>
    <property type="project" value="UniProtKB-UniRule"/>
</dbReference>
<comment type="cofactor">
    <cofactor evidence="17">
        <name>Mg(2+)</name>
        <dbReference type="ChEBI" id="CHEBI:18420"/>
    </cofactor>
</comment>
<dbReference type="InterPro" id="IPR030677">
    <property type="entry name" value="Nnr"/>
</dbReference>
<dbReference type="SUPFAM" id="SSF53613">
    <property type="entry name" value="Ribokinase-like"/>
    <property type="match status" value="1"/>
</dbReference>
<evidence type="ECO:0000256" key="17">
    <source>
        <dbReference type="HAMAP-Rule" id="MF_01965"/>
    </source>
</evidence>
<dbReference type="HAMAP" id="MF_01965">
    <property type="entry name" value="NADHX_dehydratase"/>
    <property type="match status" value="1"/>
</dbReference>
<evidence type="ECO:0000259" key="20">
    <source>
        <dbReference type="PROSITE" id="PS51385"/>
    </source>
</evidence>
<dbReference type="Gene3D" id="3.40.50.10260">
    <property type="entry name" value="YjeF N-terminal domain"/>
    <property type="match status" value="1"/>
</dbReference>
<keyword evidence="10 17" id="KW-0520">NAD</keyword>
<dbReference type="InterPro" id="IPR000631">
    <property type="entry name" value="CARKD"/>
</dbReference>
<dbReference type="Proteomes" id="UP000253307">
    <property type="component" value="Unassembled WGS sequence"/>
</dbReference>
<evidence type="ECO:0000256" key="7">
    <source>
        <dbReference type="ARBA" id="ARBA00022840"/>
    </source>
</evidence>
<comment type="subunit">
    <text evidence="17">Homotetramer.</text>
</comment>
<comment type="similarity">
    <text evidence="17">Belongs to the NnrD/CARKD family.</text>
</comment>
<evidence type="ECO:0000256" key="6">
    <source>
        <dbReference type="ARBA" id="ARBA00022741"/>
    </source>
</evidence>
<dbReference type="GO" id="GO:0052855">
    <property type="term" value="F:ADP-dependent NAD(P)H-hydrate dehydratase activity"/>
    <property type="evidence" value="ECO:0007669"/>
    <property type="project" value="UniProtKB-UniRule"/>
</dbReference>
<dbReference type="SUPFAM" id="SSF64153">
    <property type="entry name" value="YjeF N-terminal domain-like"/>
    <property type="match status" value="1"/>
</dbReference>
<dbReference type="PROSITE" id="PS51385">
    <property type="entry name" value="YJEF_N"/>
    <property type="match status" value="1"/>
</dbReference>
<dbReference type="GO" id="GO:0052856">
    <property type="term" value="F:NAD(P)HX epimerase activity"/>
    <property type="evidence" value="ECO:0007669"/>
    <property type="project" value="UniProtKB-EC"/>
</dbReference>
<feature type="binding site" evidence="17">
    <location>
        <position position="431"/>
    </location>
    <ligand>
        <name>(6S)-NADPHX</name>
        <dbReference type="ChEBI" id="CHEBI:64076"/>
    </ligand>
</feature>
<comment type="similarity">
    <text evidence="4 18">In the C-terminal section; belongs to the NnrD/CARKD family.</text>
</comment>
<dbReference type="Gene3D" id="3.40.1190.20">
    <property type="match status" value="1"/>
</dbReference>
<dbReference type="InterPro" id="IPR004443">
    <property type="entry name" value="YjeF_N_dom"/>
</dbReference>
<evidence type="ECO:0000313" key="21">
    <source>
        <dbReference type="EMBL" id="RCL42085.1"/>
    </source>
</evidence>
<dbReference type="PANTHER" id="PTHR12592">
    <property type="entry name" value="ATP-DEPENDENT (S)-NAD(P)H-HYDRATE DEHYDRATASE FAMILY MEMBER"/>
    <property type="match status" value="1"/>
</dbReference>
<evidence type="ECO:0000256" key="13">
    <source>
        <dbReference type="ARBA" id="ARBA00023268"/>
    </source>
</evidence>
<evidence type="ECO:0000256" key="8">
    <source>
        <dbReference type="ARBA" id="ARBA00022857"/>
    </source>
</evidence>
<comment type="similarity">
    <text evidence="3 18">In the N-terminal section; belongs to the NnrE/AIBP family.</text>
</comment>
<comment type="catalytic activity">
    <reaction evidence="16 17 18">
        <text>(6S)-NADPHX + ADP = AMP + phosphate + NADPH + H(+)</text>
        <dbReference type="Rhea" id="RHEA:32235"/>
        <dbReference type="ChEBI" id="CHEBI:15378"/>
        <dbReference type="ChEBI" id="CHEBI:43474"/>
        <dbReference type="ChEBI" id="CHEBI:57783"/>
        <dbReference type="ChEBI" id="CHEBI:64076"/>
        <dbReference type="ChEBI" id="CHEBI:456215"/>
        <dbReference type="ChEBI" id="CHEBI:456216"/>
        <dbReference type="EC" id="4.2.1.136"/>
    </reaction>
</comment>
<dbReference type="PIRSF" id="PIRSF017184">
    <property type="entry name" value="Nnr"/>
    <property type="match status" value="1"/>
</dbReference>
<keyword evidence="11 18" id="KW-0413">Isomerase</keyword>
<dbReference type="CDD" id="cd01171">
    <property type="entry name" value="YXKO-related"/>
    <property type="match status" value="1"/>
</dbReference>